<protein>
    <submittedName>
        <fullName evidence="14">Uncharacterized protein</fullName>
    </submittedName>
</protein>
<evidence type="ECO:0000256" key="11">
    <source>
        <dbReference type="ARBA" id="ARBA00023303"/>
    </source>
</evidence>
<comment type="subcellular location">
    <subcellularLocation>
        <location evidence="1">Membrane</location>
        <topology evidence="1">Multi-pass membrane protein</topology>
    </subcellularLocation>
</comment>
<gene>
    <name evidence="14" type="ORF">HERILL_LOCUS6940</name>
</gene>
<evidence type="ECO:0000256" key="7">
    <source>
        <dbReference type="ARBA" id="ARBA00023053"/>
    </source>
</evidence>
<dbReference type="InterPro" id="IPR001873">
    <property type="entry name" value="ENaC"/>
</dbReference>
<evidence type="ECO:0000256" key="3">
    <source>
        <dbReference type="ARBA" id="ARBA00022448"/>
    </source>
</evidence>
<organism evidence="14 15">
    <name type="scientific">Hermetia illucens</name>
    <name type="common">Black soldier fly</name>
    <dbReference type="NCBI Taxonomy" id="343691"/>
    <lineage>
        <taxon>Eukaryota</taxon>
        <taxon>Metazoa</taxon>
        <taxon>Ecdysozoa</taxon>
        <taxon>Arthropoda</taxon>
        <taxon>Hexapoda</taxon>
        <taxon>Insecta</taxon>
        <taxon>Pterygota</taxon>
        <taxon>Neoptera</taxon>
        <taxon>Endopterygota</taxon>
        <taxon>Diptera</taxon>
        <taxon>Brachycera</taxon>
        <taxon>Stratiomyomorpha</taxon>
        <taxon>Stratiomyidae</taxon>
        <taxon>Hermetiinae</taxon>
        <taxon>Hermetia</taxon>
    </lineage>
</organism>
<feature type="transmembrane region" description="Helical" evidence="13">
    <location>
        <begin position="75"/>
        <end position="95"/>
    </location>
</feature>
<accession>A0A7R8YSN1</accession>
<keyword evidence="3 12" id="KW-0813">Transport</keyword>
<dbReference type="Gene3D" id="2.60.470.10">
    <property type="entry name" value="Acid-sensing ion channels like domains"/>
    <property type="match status" value="1"/>
</dbReference>
<evidence type="ECO:0000256" key="2">
    <source>
        <dbReference type="ARBA" id="ARBA00007193"/>
    </source>
</evidence>
<comment type="similarity">
    <text evidence="2 12">Belongs to the amiloride-sensitive sodium channel (TC 1.A.6) family.</text>
</comment>
<keyword evidence="6 13" id="KW-1133">Transmembrane helix</keyword>
<dbReference type="GO" id="GO:0005886">
    <property type="term" value="C:plasma membrane"/>
    <property type="evidence" value="ECO:0007669"/>
    <property type="project" value="TreeGrafter"/>
</dbReference>
<sequence length="333" mass="38690">MWYEKDFHHHRRNFLSGEGRSDSTNRLVVAREDESDVPKNPARAIRSFLKKYLLQSSLHGARYVVEDELKLFERLIWACIMILSICVVTYINILLANRFNSSPLQTVIENVRYPVENILFPAVTICPEARVDWSRLEEAKEKFIPNATEDVQVLFGNFVRIQDRTIENIYYDDPKYSVAKNETFQAFNSLNIREVFESVKNPCENILKDECWWGHKRFRCCDIFVPQKSELGFCYAFNSLVNDLGLTKWDENEPEWPARTAKYGPGSGLRIRHVGLEMTIIIHHPYSWPINGFFFDSDTSSQIALKPRVSYVTPSTSRYDPVSRGCILPVSFP</sequence>
<keyword evidence="7" id="KW-0915">Sodium</keyword>
<keyword evidence="5 12" id="KW-0812">Transmembrane</keyword>
<reference evidence="14 15" key="1">
    <citation type="submission" date="2020-11" db="EMBL/GenBank/DDBJ databases">
        <authorList>
            <person name="Wallbank WR R."/>
            <person name="Pardo Diaz C."/>
            <person name="Kozak K."/>
            <person name="Martin S."/>
            <person name="Jiggins C."/>
            <person name="Moest M."/>
            <person name="Warren A I."/>
            <person name="Generalovic N T."/>
            <person name="Byers J.R.P. K."/>
            <person name="Montejo-Kovacevich G."/>
            <person name="Yen C E."/>
        </authorList>
    </citation>
    <scope>NUCLEOTIDE SEQUENCE [LARGE SCALE GENOMIC DNA]</scope>
</reference>
<keyword evidence="9 13" id="KW-0472">Membrane</keyword>
<dbReference type="InParanoid" id="A0A7R8YSN1"/>
<keyword evidence="10 12" id="KW-0739">Sodium transport</keyword>
<evidence type="ECO:0000256" key="6">
    <source>
        <dbReference type="ARBA" id="ARBA00022989"/>
    </source>
</evidence>
<keyword evidence="15" id="KW-1185">Reference proteome</keyword>
<evidence type="ECO:0000256" key="4">
    <source>
        <dbReference type="ARBA" id="ARBA00022461"/>
    </source>
</evidence>
<keyword evidence="11 12" id="KW-0407">Ion channel</keyword>
<evidence type="ECO:0000256" key="8">
    <source>
        <dbReference type="ARBA" id="ARBA00023065"/>
    </source>
</evidence>
<evidence type="ECO:0000256" key="12">
    <source>
        <dbReference type="RuleBase" id="RU000679"/>
    </source>
</evidence>
<evidence type="ECO:0000256" key="10">
    <source>
        <dbReference type="ARBA" id="ARBA00023201"/>
    </source>
</evidence>
<evidence type="ECO:0000256" key="5">
    <source>
        <dbReference type="ARBA" id="ARBA00022692"/>
    </source>
</evidence>
<evidence type="ECO:0000256" key="13">
    <source>
        <dbReference type="SAM" id="Phobius"/>
    </source>
</evidence>
<evidence type="ECO:0000313" key="14">
    <source>
        <dbReference type="EMBL" id="CAD7084022.1"/>
    </source>
</evidence>
<evidence type="ECO:0000313" key="15">
    <source>
        <dbReference type="Proteomes" id="UP000594454"/>
    </source>
</evidence>
<dbReference type="PANTHER" id="PTHR11690">
    <property type="entry name" value="AMILORIDE-SENSITIVE SODIUM CHANNEL-RELATED"/>
    <property type="match status" value="1"/>
</dbReference>
<dbReference type="OrthoDB" id="5874059at2759"/>
<proteinExistence type="inferred from homology"/>
<name>A0A7R8YSN1_HERIL</name>
<dbReference type="Proteomes" id="UP000594454">
    <property type="component" value="Chromosome 3"/>
</dbReference>
<dbReference type="GO" id="GO:0015280">
    <property type="term" value="F:ligand-gated sodium channel activity"/>
    <property type="evidence" value="ECO:0007669"/>
    <property type="project" value="TreeGrafter"/>
</dbReference>
<dbReference type="PANTHER" id="PTHR11690:SF288">
    <property type="entry name" value="AMILORIDE-SENSITIVE NA+ CHANNEL-RELATED"/>
    <property type="match status" value="1"/>
</dbReference>
<dbReference type="EMBL" id="LR899011">
    <property type="protein sequence ID" value="CAD7084022.1"/>
    <property type="molecule type" value="Genomic_DNA"/>
</dbReference>
<evidence type="ECO:0000256" key="1">
    <source>
        <dbReference type="ARBA" id="ARBA00004141"/>
    </source>
</evidence>
<dbReference type="Pfam" id="PF00858">
    <property type="entry name" value="ASC"/>
    <property type="match status" value="1"/>
</dbReference>
<evidence type="ECO:0000256" key="9">
    <source>
        <dbReference type="ARBA" id="ARBA00023136"/>
    </source>
</evidence>
<keyword evidence="4 12" id="KW-0894">Sodium channel</keyword>
<dbReference type="AlphaFoldDB" id="A0A7R8YSN1"/>
<keyword evidence="8 12" id="KW-0406">Ion transport</keyword>